<organism evidence="1 2">
    <name type="scientific">Iris pallida</name>
    <name type="common">Sweet iris</name>
    <dbReference type="NCBI Taxonomy" id="29817"/>
    <lineage>
        <taxon>Eukaryota</taxon>
        <taxon>Viridiplantae</taxon>
        <taxon>Streptophyta</taxon>
        <taxon>Embryophyta</taxon>
        <taxon>Tracheophyta</taxon>
        <taxon>Spermatophyta</taxon>
        <taxon>Magnoliopsida</taxon>
        <taxon>Liliopsida</taxon>
        <taxon>Asparagales</taxon>
        <taxon>Iridaceae</taxon>
        <taxon>Iridoideae</taxon>
        <taxon>Irideae</taxon>
        <taxon>Iris</taxon>
    </lineage>
</organism>
<proteinExistence type="predicted"/>
<protein>
    <submittedName>
        <fullName evidence="1">Proline-rich receptor-like protein kinase PERK3</fullName>
    </submittedName>
</protein>
<keyword evidence="1" id="KW-0418">Kinase</keyword>
<keyword evidence="2" id="KW-1185">Reference proteome</keyword>
<accession>A0AAX6H696</accession>
<dbReference type="EMBL" id="JANAVB010012600">
    <property type="protein sequence ID" value="KAJ6835975.1"/>
    <property type="molecule type" value="Genomic_DNA"/>
</dbReference>
<dbReference type="AlphaFoldDB" id="A0AAX6H696"/>
<evidence type="ECO:0000313" key="2">
    <source>
        <dbReference type="Proteomes" id="UP001140949"/>
    </source>
</evidence>
<gene>
    <name evidence="1" type="ORF">M6B38_329080</name>
</gene>
<reference evidence="1" key="1">
    <citation type="journal article" date="2023" name="GigaByte">
        <title>Genome assembly of the bearded iris, Iris pallida Lam.</title>
        <authorList>
            <person name="Bruccoleri R.E."/>
            <person name="Oakeley E.J."/>
            <person name="Faust A.M.E."/>
            <person name="Altorfer M."/>
            <person name="Dessus-Babus S."/>
            <person name="Burckhardt D."/>
            <person name="Oertli M."/>
            <person name="Naumann U."/>
            <person name="Petersen F."/>
            <person name="Wong J."/>
        </authorList>
    </citation>
    <scope>NUCLEOTIDE SEQUENCE</scope>
    <source>
        <strain evidence="1">GSM-AAB239-AS_SAM_17_03QT</strain>
    </source>
</reference>
<reference evidence="1" key="2">
    <citation type="submission" date="2023-04" db="EMBL/GenBank/DDBJ databases">
        <authorList>
            <person name="Bruccoleri R.E."/>
            <person name="Oakeley E.J."/>
            <person name="Faust A.-M."/>
            <person name="Dessus-Babus S."/>
            <person name="Altorfer M."/>
            <person name="Burckhardt D."/>
            <person name="Oertli M."/>
            <person name="Naumann U."/>
            <person name="Petersen F."/>
            <person name="Wong J."/>
        </authorList>
    </citation>
    <scope>NUCLEOTIDE SEQUENCE</scope>
    <source>
        <strain evidence="1">GSM-AAB239-AS_SAM_17_03QT</strain>
        <tissue evidence="1">Leaf</tissue>
    </source>
</reference>
<keyword evidence="1" id="KW-0808">Transferase</keyword>
<evidence type="ECO:0000313" key="1">
    <source>
        <dbReference type="EMBL" id="KAJ6835975.1"/>
    </source>
</evidence>
<sequence length="64" mass="6895">MAEVERDKLVVVVLCRDGRVMKLVGLLVLGGRPAIAVAGCGCFCRRGRGDGGEQGHETWQLWLG</sequence>
<dbReference type="Proteomes" id="UP001140949">
    <property type="component" value="Unassembled WGS sequence"/>
</dbReference>
<name>A0AAX6H696_IRIPA</name>
<comment type="caution">
    <text evidence="1">The sequence shown here is derived from an EMBL/GenBank/DDBJ whole genome shotgun (WGS) entry which is preliminary data.</text>
</comment>
<dbReference type="GO" id="GO:0016301">
    <property type="term" value="F:kinase activity"/>
    <property type="evidence" value="ECO:0007669"/>
    <property type="project" value="UniProtKB-KW"/>
</dbReference>
<keyword evidence="1" id="KW-0675">Receptor</keyword>